<proteinExistence type="predicted"/>
<name>Q22D77_TETTS</name>
<dbReference type="GeneID" id="7839020"/>
<protein>
    <submittedName>
        <fullName evidence="1">GNAT family acetyltransferase</fullName>
    </submittedName>
</protein>
<dbReference type="RefSeq" id="XP_001030911.1">
    <property type="nucleotide sequence ID" value="XM_001030911.1"/>
</dbReference>
<gene>
    <name evidence="1" type="ORF">TTHERM_00999000</name>
</gene>
<keyword evidence="2" id="KW-1185">Reference proteome</keyword>
<reference evidence="2" key="1">
    <citation type="journal article" date="2006" name="PLoS Biol.">
        <title>Macronuclear genome sequence of the ciliate Tetrahymena thermophila, a model eukaryote.</title>
        <authorList>
            <person name="Eisen J.A."/>
            <person name="Coyne R.S."/>
            <person name="Wu M."/>
            <person name="Wu D."/>
            <person name="Thiagarajan M."/>
            <person name="Wortman J.R."/>
            <person name="Badger J.H."/>
            <person name="Ren Q."/>
            <person name="Amedeo P."/>
            <person name="Jones K.M."/>
            <person name="Tallon L.J."/>
            <person name="Delcher A.L."/>
            <person name="Salzberg S.L."/>
            <person name="Silva J.C."/>
            <person name="Haas B.J."/>
            <person name="Majoros W.H."/>
            <person name="Farzad M."/>
            <person name="Carlton J.M."/>
            <person name="Smith R.K. Jr."/>
            <person name="Garg J."/>
            <person name="Pearlman R.E."/>
            <person name="Karrer K.M."/>
            <person name="Sun L."/>
            <person name="Manning G."/>
            <person name="Elde N.C."/>
            <person name="Turkewitz A.P."/>
            <person name="Asai D.J."/>
            <person name="Wilkes D.E."/>
            <person name="Wang Y."/>
            <person name="Cai H."/>
            <person name="Collins K."/>
            <person name="Stewart B.A."/>
            <person name="Lee S.R."/>
            <person name="Wilamowska K."/>
            <person name="Weinberg Z."/>
            <person name="Ruzzo W.L."/>
            <person name="Wloga D."/>
            <person name="Gaertig J."/>
            <person name="Frankel J."/>
            <person name="Tsao C.-C."/>
            <person name="Gorovsky M.A."/>
            <person name="Keeling P.J."/>
            <person name="Waller R.F."/>
            <person name="Patron N.J."/>
            <person name="Cherry J.M."/>
            <person name="Stover N.A."/>
            <person name="Krieger C.J."/>
            <person name="del Toro C."/>
            <person name="Ryder H.F."/>
            <person name="Williamson S.C."/>
            <person name="Barbeau R.A."/>
            <person name="Hamilton E.P."/>
            <person name="Orias E."/>
        </authorList>
    </citation>
    <scope>NUCLEOTIDE SEQUENCE [LARGE SCALE GENOMIC DNA]</scope>
    <source>
        <strain evidence="2">SB210</strain>
    </source>
</reference>
<organism evidence="1 2">
    <name type="scientific">Tetrahymena thermophila (strain SB210)</name>
    <dbReference type="NCBI Taxonomy" id="312017"/>
    <lineage>
        <taxon>Eukaryota</taxon>
        <taxon>Sar</taxon>
        <taxon>Alveolata</taxon>
        <taxon>Ciliophora</taxon>
        <taxon>Intramacronucleata</taxon>
        <taxon>Oligohymenophorea</taxon>
        <taxon>Hymenostomatida</taxon>
        <taxon>Tetrahymenina</taxon>
        <taxon>Tetrahymenidae</taxon>
        <taxon>Tetrahymena</taxon>
    </lineage>
</organism>
<accession>Q22D77</accession>
<sequence length="229" mass="26336">MQKINSIKYQVLEAKYIKATIDCLNQVRNQAGTFNHELGYKEQIKSEENTIFMQYPDVCCSTIIALDTQKEDYVCGILAGLDFCHYTQILRKQASDSFMNEKNQMALKLVEPLIALNYQKGESLVAMNLGVRSEYENLKIGSNLLRLLIERASELRYSIITGITYNPIATHVFQKNNFQICSCFDMSKSNLDEEIKKRIKHKDLYLLGILIQNNISNIKIPQILQKPNI</sequence>
<dbReference type="HOGENOM" id="CLU_106089_0_0_1"/>
<dbReference type="KEGG" id="tet:TTHERM_00999000"/>
<dbReference type="SUPFAM" id="SSF55729">
    <property type="entry name" value="Acyl-CoA N-acyltransferases (Nat)"/>
    <property type="match status" value="1"/>
</dbReference>
<dbReference type="AlphaFoldDB" id="Q22D77"/>
<dbReference type="InterPro" id="IPR016181">
    <property type="entry name" value="Acyl_CoA_acyltransferase"/>
</dbReference>
<dbReference type="Gene3D" id="3.40.630.30">
    <property type="match status" value="1"/>
</dbReference>
<evidence type="ECO:0000313" key="1">
    <source>
        <dbReference type="EMBL" id="EAR83248.1"/>
    </source>
</evidence>
<evidence type="ECO:0000313" key="2">
    <source>
        <dbReference type="Proteomes" id="UP000009168"/>
    </source>
</evidence>
<dbReference type="EMBL" id="GG662652">
    <property type="protein sequence ID" value="EAR83248.1"/>
    <property type="molecule type" value="Genomic_DNA"/>
</dbReference>
<dbReference type="InParanoid" id="Q22D77"/>
<dbReference type="Proteomes" id="UP000009168">
    <property type="component" value="Unassembled WGS sequence"/>
</dbReference>